<dbReference type="GO" id="GO:0006606">
    <property type="term" value="P:protein import into nucleus"/>
    <property type="evidence" value="ECO:0007669"/>
    <property type="project" value="TreeGrafter"/>
</dbReference>
<dbReference type="AlphaFoldDB" id="A0A517LA78"/>
<organism evidence="9 10">
    <name type="scientific">Venturia effusa</name>
    <dbReference type="NCBI Taxonomy" id="50376"/>
    <lineage>
        <taxon>Eukaryota</taxon>
        <taxon>Fungi</taxon>
        <taxon>Dikarya</taxon>
        <taxon>Ascomycota</taxon>
        <taxon>Pezizomycotina</taxon>
        <taxon>Dothideomycetes</taxon>
        <taxon>Pleosporomycetidae</taxon>
        <taxon>Venturiales</taxon>
        <taxon>Venturiaceae</taxon>
        <taxon>Venturia</taxon>
    </lineage>
</organism>
<keyword evidence="3" id="KW-0653">Protein transport</keyword>
<dbReference type="EMBL" id="CP042192">
    <property type="protein sequence ID" value="QDS72538.1"/>
    <property type="molecule type" value="Genomic_DNA"/>
</dbReference>
<evidence type="ECO:0000256" key="7">
    <source>
        <dbReference type="RuleBase" id="RU365072"/>
    </source>
</evidence>
<dbReference type="InterPro" id="IPR007252">
    <property type="entry name" value="Nup84/Nup107"/>
</dbReference>
<dbReference type="GO" id="GO:0031080">
    <property type="term" value="C:nuclear pore outer ring"/>
    <property type="evidence" value="ECO:0007669"/>
    <property type="project" value="TreeGrafter"/>
</dbReference>
<name>A0A517LA78_9PEZI</name>
<dbReference type="PANTHER" id="PTHR13003:SF2">
    <property type="entry name" value="NUCLEAR PORE COMPLEX PROTEIN NUP107"/>
    <property type="match status" value="1"/>
</dbReference>
<gene>
    <name evidence="9" type="ORF">FKW77_000359</name>
</gene>
<comment type="similarity">
    <text evidence="7">Belongs to the nucleoporin Nup84/Nup107 family.</text>
</comment>
<evidence type="ECO:0000313" key="9">
    <source>
        <dbReference type="EMBL" id="QDS72538.1"/>
    </source>
</evidence>
<keyword evidence="5 7" id="KW-0906">Nuclear pore complex</keyword>
<feature type="compositionally biased region" description="Polar residues" evidence="8">
    <location>
        <begin position="43"/>
        <end position="57"/>
    </location>
</feature>
<evidence type="ECO:0000256" key="1">
    <source>
        <dbReference type="ARBA" id="ARBA00022448"/>
    </source>
</evidence>
<dbReference type="Gene3D" id="1.10.3450.20">
    <property type="match status" value="1"/>
</dbReference>
<accession>A0A517LA78</accession>
<comment type="subcellular location">
    <subcellularLocation>
        <location evidence="7">Nucleus</location>
        <location evidence="7">Nuclear pore complex</location>
    </subcellularLocation>
    <subcellularLocation>
        <location evidence="7">Nucleus membrane</location>
    </subcellularLocation>
</comment>
<protein>
    <recommendedName>
        <fullName evidence="7">Nuclear pore complex protein</fullName>
    </recommendedName>
</protein>
<keyword evidence="1 7" id="KW-0813">Transport</keyword>
<keyword evidence="4 7" id="KW-0811">Translocation</keyword>
<evidence type="ECO:0000313" key="10">
    <source>
        <dbReference type="Proteomes" id="UP000316270"/>
    </source>
</evidence>
<keyword evidence="10" id="KW-1185">Reference proteome</keyword>
<comment type="function">
    <text evidence="7">Functions as a component of the nuclear pore complex (NPC).</text>
</comment>
<evidence type="ECO:0000256" key="2">
    <source>
        <dbReference type="ARBA" id="ARBA00022816"/>
    </source>
</evidence>
<dbReference type="PANTHER" id="PTHR13003">
    <property type="entry name" value="NUP107-RELATED"/>
    <property type="match status" value="1"/>
</dbReference>
<dbReference type="STRING" id="50376.A0A517LA78"/>
<feature type="region of interest" description="Disordered" evidence="8">
    <location>
        <begin position="804"/>
        <end position="837"/>
    </location>
</feature>
<dbReference type="Gene3D" id="1.20.190.50">
    <property type="match status" value="1"/>
</dbReference>
<reference evidence="9 10" key="1">
    <citation type="submission" date="2019-07" db="EMBL/GenBank/DDBJ databases">
        <title>Finished genome of Venturia effusa.</title>
        <authorList>
            <person name="Young C.A."/>
            <person name="Cox M.P."/>
            <person name="Ganley A.R.D."/>
            <person name="David W.J."/>
        </authorList>
    </citation>
    <scope>NUCLEOTIDE SEQUENCE [LARGE SCALE GENOMIC DNA]</scope>
    <source>
        <strain evidence="10">albino</strain>
    </source>
</reference>
<evidence type="ECO:0000256" key="6">
    <source>
        <dbReference type="ARBA" id="ARBA00023242"/>
    </source>
</evidence>
<feature type="region of interest" description="Disordered" evidence="8">
    <location>
        <begin position="1"/>
        <end position="67"/>
    </location>
</feature>
<keyword evidence="6 7" id="KW-0539">Nucleus</keyword>
<dbReference type="GO" id="GO:0031965">
    <property type="term" value="C:nuclear membrane"/>
    <property type="evidence" value="ECO:0007669"/>
    <property type="project" value="UniProtKB-SubCell"/>
</dbReference>
<dbReference type="OrthoDB" id="3098at2759"/>
<evidence type="ECO:0000256" key="8">
    <source>
        <dbReference type="SAM" id="MobiDB-lite"/>
    </source>
</evidence>
<comment type="subunit">
    <text evidence="7">Part of the nuclear pore complex (NPC).</text>
</comment>
<keyword evidence="7" id="KW-0472">Membrane</keyword>
<evidence type="ECO:0000256" key="5">
    <source>
        <dbReference type="ARBA" id="ARBA00023132"/>
    </source>
</evidence>
<dbReference type="GO" id="GO:0017056">
    <property type="term" value="F:structural constituent of nuclear pore"/>
    <property type="evidence" value="ECO:0007669"/>
    <property type="project" value="UniProtKB-UniRule"/>
</dbReference>
<feature type="compositionally biased region" description="Basic residues" evidence="8">
    <location>
        <begin position="1"/>
        <end position="14"/>
    </location>
</feature>
<evidence type="ECO:0000256" key="4">
    <source>
        <dbReference type="ARBA" id="ARBA00023010"/>
    </source>
</evidence>
<keyword evidence="2" id="KW-0509">mRNA transport</keyword>
<dbReference type="Proteomes" id="UP000316270">
    <property type="component" value="Chromosome 8"/>
</dbReference>
<dbReference type="GO" id="GO:0000973">
    <property type="term" value="P:post-transcriptional tethering of RNA polymerase II gene DNA at nuclear periphery"/>
    <property type="evidence" value="ECO:0007669"/>
    <property type="project" value="TreeGrafter"/>
</dbReference>
<sequence length="1081" mass="123104">MDLRNRSQHPRRLSKAPGQPSFRPRPSSNARSLFAREEDSWDLRNSSSRSNHPQRSPESPLFPDDAPLEETLDSVRALGERIGLQVEQFAQFLDQWNMTRTEMRADDEQGNKEAAMELIDRLKEISSGKLKEIKAQHREGDLSSSWRGKLQGVADRAGRASIGPGNAMSVYQYPEGLDELHQWQSEVNTLDLFKTIANYEVNNVTAAQKTDYMEANPIDEFTEGADLWTQFIVLNDLAREKKVVLEWLERCAQNGENSLEAIVEQLQEQAGAGAGIWSMGWLYTREKIKAHKRIRAVGGPIPQTVSIPATETSGLLVTQLDPDAPTRQERVLEKKDDYYERALWLTCYEKFRRGTTWEDISAWCEERNEPWRAASLGAAQELERRNSRLCLSGPYSGALWRRMCLKAAHNTTADKYERAVYGLLAGDVESVEPVCQSWEDSLYMNYNSLLLAEFEDWLQNNHPEHFPSVLAQKYPLYKPITPYQDLANEHDAAMMATYNQGEDRDDPTFPMKHLQAALVAHKFQEFAQELAKAIRKKANQGQKSVLIANNHMLTKVDDKFMQIAEDWDVIRLAAHIVPIYRSVGMKFVDEEAVDDIIVTYMDFLRTLGKFDAIPTYAVCLHADPTRNRIVGAMISDITDRTEQERLVKLMNAAGLDMTSILSAQWVHALGVMGITVNPMMDNPPGPNETINRFELVEPASEQWAGWRIRDTGLASVDVDERSIMDLLDPSEQRLVRSLEWFFRIRADWGPTFAGIATVMKAMLRTGRFMTALAISNRVSYEAMSKHLTPGLLNGQSVDVHENPEYEEPATTRPDLMRRSTRSSSQRDITTAAPKEKSKDAKEWPYKIALLKQQSRQVVELQNLCSLLEALAMWRFLEENLEEEKDQLDYQHKRTLVASTLREDIIPRMVPLFGSFLTEVADAEDEYLCTKIRHAYFPDIILAYNGIVTYTSQFGDKEVLFKSLELANAIADEKNYELANAFLATKRMGELVESLALSQRMLLRLNQQELRREKKHEREMERQKRIAEGMDALFGDARKGDFVGGAGKGKGKKQSLRRVNSGSLAVHPDEWVGQTVDIWAPR</sequence>
<dbReference type="Pfam" id="PF04121">
    <property type="entry name" value="Nup84_Nup100"/>
    <property type="match status" value="1"/>
</dbReference>
<evidence type="ECO:0000256" key="3">
    <source>
        <dbReference type="ARBA" id="ARBA00022927"/>
    </source>
</evidence>
<dbReference type="GO" id="GO:0006406">
    <property type="term" value="P:mRNA export from nucleus"/>
    <property type="evidence" value="ECO:0007669"/>
    <property type="project" value="TreeGrafter"/>
</dbReference>
<proteinExistence type="inferred from homology"/>